<keyword evidence="3" id="KW-0067">ATP-binding</keyword>
<evidence type="ECO:0000256" key="2">
    <source>
        <dbReference type="ARBA" id="ARBA00022741"/>
    </source>
</evidence>
<evidence type="ECO:0000256" key="3">
    <source>
        <dbReference type="ARBA" id="ARBA00022840"/>
    </source>
</evidence>
<gene>
    <name evidence="5" type="primary">AFG1_1</name>
    <name evidence="5" type="ORF">MJAP1_000529</name>
</gene>
<reference evidence="5" key="1">
    <citation type="submission" date="2023-03" db="EMBL/GenBank/DDBJ databases">
        <title>Mating type loci evolution in Malassezia.</title>
        <authorList>
            <person name="Coelho M.A."/>
        </authorList>
    </citation>
    <scope>NUCLEOTIDE SEQUENCE</scope>
    <source>
        <strain evidence="5">CBS 9431</strain>
    </source>
</reference>
<dbReference type="InterPro" id="IPR005654">
    <property type="entry name" value="ATPase_AFG1-like"/>
</dbReference>
<dbReference type="SUPFAM" id="SSF52540">
    <property type="entry name" value="P-loop containing nucleoside triphosphate hydrolases"/>
    <property type="match status" value="1"/>
</dbReference>
<dbReference type="RefSeq" id="XP_060120480.1">
    <property type="nucleotide sequence ID" value="XM_060264497.1"/>
</dbReference>
<dbReference type="PANTHER" id="PTHR12169:SF6">
    <property type="entry name" value="AFG1-LIKE ATPASE"/>
    <property type="match status" value="1"/>
</dbReference>
<keyword evidence="6" id="KW-1185">Reference proteome</keyword>
<dbReference type="EC" id="3.6.4.7" evidence="5"/>
<dbReference type="GeneID" id="85224178"/>
<dbReference type="Gene3D" id="3.40.50.300">
    <property type="entry name" value="P-loop containing nucleotide triphosphate hydrolases"/>
    <property type="match status" value="1"/>
</dbReference>
<dbReference type="Pfam" id="PF03969">
    <property type="entry name" value="AFG1_ATPase"/>
    <property type="match status" value="1"/>
</dbReference>
<dbReference type="EMBL" id="CP119958">
    <property type="protein sequence ID" value="WFD37583.1"/>
    <property type="molecule type" value="Genomic_DNA"/>
</dbReference>
<comment type="similarity">
    <text evidence="1">Belongs to the AFG1 ATPase family.</text>
</comment>
<evidence type="ECO:0000256" key="4">
    <source>
        <dbReference type="SAM" id="MobiDB-lite"/>
    </source>
</evidence>
<name>A0AAF0F3H6_9BASI</name>
<accession>A0AAF0F3H6</accession>
<sequence>MRSLGRVSAWAPRALCAARVPRAYLSTDAAPGTHETSPEQGYQALVDGGTVRDDQFQRRIVGVLQTLHNELRAYKQPAVPDPEDGLVEQPKKPSMFSSLLSFLPLPEQEEGKLEQSKMLGVTEQMRSQSVFGKLASAFSRAPAVSTEAVRPEGAPQGIYLYGDVGTGKSMLMDLFYNTLPPNITRKRRVHFHQFMIDVHKRSHAYKSKYHRSSGIVGQANAPQARSLPGVPPKPPSAADAHEGGEIDPIEPVVREIAQQTEVLCFDEFQVVDIVDAMILRRVLEGLMRYGVVSVMTSNRQPSELYKNGIQRSSFMPCIHLLETQYLVTDLNSGTDYRKVEQERHQVYYLENDPQSKAEFEKQWAALTDGQEIRKDYTVKVWGRPLVVPQSTKQVARFSFMDLCGRPRSAADYIALCSEFNTIFIEDIPLMSLDMRDLARRFITFVDAAYESKTRLICSSEVELMKVFSGTTAMDKSKGTSDQMRALMDDLKMTADDIGSSSIFSGEEEMFAFARLLSRLSEMATQNYWMASARRVN</sequence>
<dbReference type="GO" id="GO:0005524">
    <property type="term" value="F:ATP binding"/>
    <property type="evidence" value="ECO:0007669"/>
    <property type="project" value="UniProtKB-KW"/>
</dbReference>
<dbReference type="NCBIfam" id="NF040713">
    <property type="entry name" value="ZapE"/>
    <property type="match status" value="1"/>
</dbReference>
<dbReference type="InterPro" id="IPR027417">
    <property type="entry name" value="P-loop_NTPase"/>
</dbReference>
<evidence type="ECO:0000313" key="6">
    <source>
        <dbReference type="Proteomes" id="UP001217754"/>
    </source>
</evidence>
<evidence type="ECO:0000313" key="5">
    <source>
        <dbReference type="EMBL" id="WFD37583.1"/>
    </source>
</evidence>
<dbReference type="PANTHER" id="PTHR12169">
    <property type="entry name" value="ATPASE N2B"/>
    <property type="match status" value="1"/>
</dbReference>
<feature type="region of interest" description="Disordered" evidence="4">
    <location>
        <begin position="221"/>
        <end position="244"/>
    </location>
</feature>
<organism evidence="5 6">
    <name type="scientific">Malassezia japonica</name>
    <dbReference type="NCBI Taxonomy" id="223818"/>
    <lineage>
        <taxon>Eukaryota</taxon>
        <taxon>Fungi</taxon>
        <taxon>Dikarya</taxon>
        <taxon>Basidiomycota</taxon>
        <taxon>Ustilaginomycotina</taxon>
        <taxon>Malasseziomycetes</taxon>
        <taxon>Malasseziales</taxon>
        <taxon>Malasseziaceae</taxon>
        <taxon>Malassezia</taxon>
    </lineage>
</organism>
<dbReference type="AlphaFoldDB" id="A0AAF0F3H6"/>
<dbReference type="Proteomes" id="UP001217754">
    <property type="component" value="Chromosome 1"/>
</dbReference>
<evidence type="ECO:0000256" key="1">
    <source>
        <dbReference type="ARBA" id="ARBA00010322"/>
    </source>
</evidence>
<dbReference type="GO" id="GO:0016887">
    <property type="term" value="F:ATP hydrolysis activity"/>
    <property type="evidence" value="ECO:0007669"/>
    <property type="project" value="InterPro"/>
</dbReference>
<dbReference type="GO" id="GO:0006515">
    <property type="term" value="P:protein quality control for misfolded or incompletely synthesized proteins"/>
    <property type="evidence" value="ECO:0007669"/>
    <property type="project" value="TreeGrafter"/>
</dbReference>
<keyword evidence="2" id="KW-0547">Nucleotide-binding</keyword>
<keyword evidence="5" id="KW-0378">Hydrolase</keyword>
<protein>
    <submittedName>
        <fullName evidence="5">Peroxisome-assembly ATPase</fullName>
        <ecNumber evidence="5">3.6.4.7</ecNumber>
    </submittedName>
</protein>
<dbReference type="GO" id="GO:0005739">
    <property type="term" value="C:mitochondrion"/>
    <property type="evidence" value="ECO:0007669"/>
    <property type="project" value="TreeGrafter"/>
</dbReference>
<proteinExistence type="inferred from homology"/>